<dbReference type="SMART" id="SM00880">
    <property type="entry name" value="CHAD"/>
    <property type="match status" value="1"/>
</dbReference>
<evidence type="ECO:0000259" key="1">
    <source>
        <dbReference type="PROSITE" id="PS51707"/>
    </source>
</evidence>
<dbReference type="SMART" id="SM01118">
    <property type="entry name" value="CYTH"/>
    <property type="match status" value="1"/>
</dbReference>
<dbReference type="PANTHER" id="PTHR39569:SF1">
    <property type="entry name" value="INORGANIC TRIPHOSPHATASE"/>
    <property type="match status" value="1"/>
</dbReference>
<evidence type="ECO:0000313" key="4">
    <source>
        <dbReference type="Proteomes" id="UP001143364"/>
    </source>
</evidence>
<dbReference type="InterPro" id="IPR039013">
    <property type="entry name" value="YgiF"/>
</dbReference>
<comment type="caution">
    <text evidence="3">The sequence shown here is derived from an EMBL/GenBank/DDBJ whole genome shotgun (WGS) entry which is preliminary data.</text>
</comment>
<dbReference type="EMBL" id="BSFK01000005">
    <property type="protein sequence ID" value="GLK75296.1"/>
    <property type="molecule type" value="Genomic_DNA"/>
</dbReference>
<dbReference type="InterPro" id="IPR023577">
    <property type="entry name" value="CYTH_domain"/>
</dbReference>
<keyword evidence="4" id="KW-1185">Reference proteome</keyword>
<dbReference type="InterPro" id="IPR007899">
    <property type="entry name" value="CHAD_dom"/>
</dbReference>
<proteinExistence type="predicted"/>
<evidence type="ECO:0000313" key="3">
    <source>
        <dbReference type="EMBL" id="GLK75296.1"/>
    </source>
</evidence>
<protein>
    <submittedName>
        <fullName evidence="3">Inorganic triphosphatase</fullName>
    </submittedName>
</protein>
<reference evidence="3" key="1">
    <citation type="journal article" date="2014" name="Int. J. Syst. Evol. Microbiol.">
        <title>Complete genome sequence of Corynebacterium casei LMG S-19264T (=DSM 44701T), isolated from a smear-ripened cheese.</title>
        <authorList>
            <consortium name="US DOE Joint Genome Institute (JGI-PGF)"/>
            <person name="Walter F."/>
            <person name="Albersmeier A."/>
            <person name="Kalinowski J."/>
            <person name="Ruckert C."/>
        </authorList>
    </citation>
    <scope>NUCLEOTIDE SEQUENCE</scope>
    <source>
        <strain evidence="3">VKM B-2555</strain>
    </source>
</reference>
<dbReference type="Proteomes" id="UP001143364">
    <property type="component" value="Unassembled WGS sequence"/>
</dbReference>
<dbReference type="CDD" id="cd07756">
    <property type="entry name" value="CYTH-like_Pase_CHAD"/>
    <property type="match status" value="1"/>
</dbReference>
<evidence type="ECO:0000259" key="2">
    <source>
        <dbReference type="PROSITE" id="PS51708"/>
    </source>
</evidence>
<feature type="domain" description="CYTH" evidence="1">
    <location>
        <begin position="16"/>
        <end position="218"/>
    </location>
</feature>
<dbReference type="SUPFAM" id="SSF55154">
    <property type="entry name" value="CYTH-like phosphatases"/>
    <property type="match status" value="1"/>
</dbReference>
<dbReference type="Pfam" id="PF01928">
    <property type="entry name" value="CYTH"/>
    <property type="match status" value="1"/>
</dbReference>
<dbReference type="AlphaFoldDB" id="A0A9W6N2J9"/>
<gene>
    <name evidence="3" type="ORF">GCM10008171_05500</name>
</gene>
<dbReference type="InterPro" id="IPR038186">
    <property type="entry name" value="CHAD_dom_sf"/>
</dbReference>
<reference evidence="3" key="2">
    <citation type="submission" date="2023-01" db="EMBL/GenBank/DDBJ databases">
        <authorList>
            <person name="Sun Q."/>
            <person name="Evtushenko L."/>
        </authorList>
    </citation>
    <scope>NUCLEOTIDE SEQUENCE</scope>
    <source>
        <strain evidence="3">VKM B-2555</strain>
    </source>
</reference>
<dbReference type="PROSITE" id="PS51708">
    <property type="entry name" value="CHAD"/>
    <property type="match status" value="1"/>
</dbReference>
<dbReference type="PANTHER" id="PTHR39569">
    <property type="entry name" value="INORGANIC TRIPHOSPHATASE"/>
    <property type="match status" value="1"/>
</dbReference>
<accession>A0A9W6N2J9</accession>
<dbReference type="RefSeq" id="WP_271203257.1">
    <property type="nucleotide sequence ID" value="NZ_BSFK01000005.1"/>
</dbReference>
<feature type="domain" description="CHAD" evidence="2">
    <location>
        <begin position="233"/>
        <end position="534"/>
    </location>
</feature>
<dbReference type="Gene3D" id="2.40.320.10">
    <property type="entry name" value="Hypothetical Protein Pfu-838710-001"/>
    <property type="match status" value="1"/>
</dbReference>
<dbReference type="Pfam" id="PF05235">
    <property type="entry name" value="CHAD"/>
    <property type="match status" value="1"/>
</dbReference>
<name>A0A9W6N2J9_9HYPH</name>
<sequence>MDAAADPQPDAGPLDGRERELKFEAHASALNRIGSALRKTEGAAKRGVATRLISVYFDTADQVLARHGVSLRIRRKGRAYIQTIKRSSGGVGLFDRAEWERRSRGPELALTIEEQALLGSILGREDGSAPLLQPAFTVAAKRTVYDVRRGEFAAEIALDEAVIEAGEASHPFCELELELLSGGSEELFGLARELFGLAPIRVSALAKSERGYAALGGSLGVPVKAGTSPIKPDMTVEDAFLAAVGDCLRQYRLNENVLLNGPDAKATHQARVALRRMRSAFSVFGAAVADERSLALKDGLKWLAGALGDARDLDVFIERHFADPDALAVDAGLAALGARLAKDRDAAYAAAAKALQSPRSRELMLDLVEWLALGAWRSAPETAELRAAPIASFAAEVLTKRRKKVKKAGKELETLSPYDRHQVRIEAKKLRYATDFFEHVFVEGGARKRYAAFSSGLAELQEDLGLLNDIATARDLTRKLAHGAVKAGDADQAFAAGVIAGEGQARAAKLLSAAARNFSALMKADPFWGRKTEAPPQVRTPDA</sequence>
<dbReference type="GO" id="GO:0046872">
    <property type="term" value="F:metal ion binding"/>
    <property type="evidence" value="ECO:0007669"/>
    <property type="project" value="TreeGrafter"/>
</dbReference>
<dbReference type="GO" id="GO:0050355">
    <property type="term" value="F:inorganic triphosphate phosphatase activity"/>
    <property type="evidence" value="ECO:0007669"/>
    <property type="project" value="InterPro"/>
</dbReference>
<dbReference type="Gene3D" id="1.40.20.10">
    <property type="entry name" value="CHAD domain"/>
    <property type="match status" value="1"/>
</dbReference>
<organism evidence="3 4">
    <name type="scientific">Methylopila jiangsuensis</name>
    <dbReference type="NCBI Taxonomy" id="586230"/>
    <lineage>
        <taxon>Bacteria</taxon>
        <taxon>Pseudomonadati</taxon>
        <taxon>Pseudomonadota</taxon>
        <taxon>Alphaproteobacteria</taxon>
        <taxon>Hyphomicrobiales</taxon>
        <taxon>Methylopilaceae</taxon>
        <taxon>Methylopila</taxon>
    </lineage>
</organism>
<dbReference type="InterPro" id="IPR033469">
    <property type="entry name" value="CYTH-like_dom_sf"/>
</dbReference>
<dbReference type="PROSITE" id="PS51707">
    <property type="entry name" value="CYTH"/>
    <property type="match status" value="1"/>
</dbReference>